<feature type="transmembrane region" description="Helical" evidence="1">
    <location>
        <begin position="68"/>
        <end position="87"/>
    </location>
</feature>
<organism evidence="2 3">
    <name type="scientific">Streptomyces violaceorubidus</name>
    <dbReference type="NCBI Taxonomy" id="284042"/>
    <lineage>
        <taxon>Bacteria</taxon>
        <taxon>Bacillati</taxon>
        <taxon>Actinomycetota</taxon>
        <taxon>Actinomycetes</taxon>
        <taxon>Kitasatosporales</taxon>
        <taxon>Streptomycetaceae</taxon>
        <taxon>Streptomyces</taxon>
    </lineage>
</organism>
<name>A0ABV1T600_9ACTN</name>
<keyword evidence="1" id="KW-0472">Membrane</keyword>
<keyword evidence="3" id="KW-1185">Reference proteome</keyword>
<evidence type="ECO:0000256" key="1">
    <source>
        <dbReference type="SAM" id="Phobius"/>
    </source>
</evidence>
<evidence type="ECO:0000313" key="2">
    <source>
        <dbReference type="EMBL" id="MER6169416.1"/>
    </source>
</evidence>
<dbReference type="Proteomes" id="UP001496720">
    <property type="component" value="Unassembled WGS sequence"/>
</dbReference>
<sequence length="151" mass="16581">MSISSDEAGVSTAAISGTSLSADRIKHLEFIQSIVTRLGNNSFLLKGWVMTLTAAVLALSAGRLSWQIALSGIFPLLGFWFLDSYFLRQERLFRILYEEARTPQSTVEMLSLNVGPYLARVTLAKVAFSQTLVLFYGALLIAHLVVALVAR</sequence>
<feature type="transmembrane region" description="Helical" evidence="1">
    <location>
        <begin position="43"/>
        <end position="62"/>
    </location>
</feature>
<evidence type="ECO:0000313" key="3">
    <source>
        <dbReference type="Proteomes" id="UP001496720"/>
    </source>
</evidence>
<protein>
    <submittedName>
        <fullName evidence="2">Uncharacterized protein</fullName>
    </submittedName>
</protein>
<keyword evidence="1" id="KW-0812">Transmembrane</keyword>
<reference evidence="2 3" key="1">
    <citation type="submission" date="2024-06" db="EMBL/GenBank/DDBJ databases">
        <title>The Natural Products Discovery Center: Release of the First 8490 Sequenced Strains for Exploring Actinobacteria Biosynthetic Diversity.</title>
        <authorList>
            <person name="Kalkreuter E."/>
            <person name="Kautsar S.A."/>
            <person name="Yang D."/>
            <person name="Bader C.D."/>
            <person name="Teijaro C.N."/>
            <person name="Fluegel L."/>
            <person name="Davis C.M."/>
            <person name="Simpson J.R."/>
            <person name="Lauterbach L."/>
            <person name="Steele A.D."/>
            <person name="Gui C."/>
            <person name="Meng S."/>
            <person name="Li G."/>
            <person name="Viehrig K."/>
            <person name="Ye F."/>
            <person name="Su P."/>
            <person name="Kiefer A.F."/>
            <person name="Nichols A."/>
            <person name="Cepeda A.J."/>
            <person name="Yan W."/>
            <person name="Fan B."/>
            <person name="Jiang Y."/>
            <person name="Adhikari A."/>
            <person name="Zheng C.-J."/>
            <person name="Schuster L."/>
            <person name="Cowan T.M."/>
            <person name="Smanski M.J."/>
            <person name="Chevrette M.G."/>
            <person name="De Carvalho L.P.S."/>
            <person name="Shen B."/>
        </authorList>
    </citation>
    <scope>NUCLEOTIDE SEQUENCE [LARGE SCALE GENOMIC DNA]</scope>
    <source>
        <strain evidence="2 3">NPDC001615</strain>
    </source>
</reference>
<keyword evidence="1" id="KW-1133">Transmembrane helix</keyword>
<accession>A0ABV1T600</accession>
<comment type="caution">
    <text evidence="2">The sequence shown here is derived from an EMBL/GenBank/DDBJ whole genome shotgun (WGS) entry which is preliminary data.</text>
</comment>
<dbReference type="RefSeq" id="WP_352150573.1">
    <property type="nucleotide sequence ID" value="NZ_JBEOZY010000068.1"/>
</dbReference>
<feature type="transmembrane region" description="Helical" evidence="1">
    <location>
        <begin position="132"/>
        <end position="150"/>
    </location>
</feature>
<proteinExistence type="predicted"/>
<dbReference type="EMBL" id="JBEOZY010000068">
    <property type="protein sequence ID" value="MER6169416.1"/>
    <property type="molecule type" value="Genomic_DNA"/>
</dbReference>
<gene>
    <name evidence="2" type="ORF">ABT188_33575</name>
</gene>